<organism evidence="2 3">
    <name type="scientific">Trichinella pseudospiralis</name>
    <name type="common">Parasitic roundworm</name>
    <dbReference type="NCBI Taxonomy" id="6337"/>
    <lineage>
        <taxon>Eukaryota</taxon>
        <taxon>Metazoa</taxon>
        <taxon>Ecdysozoa</taxon>
        <taxon>Nematoda</taxon>
        <taxon>Enoplea</taxon>
        <taxon>Dorylaimia</taxon>
        <taxon>Trichinellida</taxon>
        <taxon>Trichinellidae</taxon>
        <taxon>Trichinella</taxon>
    </lineage>
</organism>
<feature type="compositionally biased region" description="Polar residues" evidence="1">
    <location>
        <begin position="49"/>
        <end position="65"/>
    </location>
</feature>
<name>A0A0V1IQN1_TRIPS</name>
<proteinExistence type="predicted"/>
<accession>A0A0V1IQN1</accession>
<evidence type="ECO:0000313" key="3">
    <source>
        <dbReference type="Proteomes" id="UP000054826"/>
    </source>
</evidence>
<dbReference type="AlphaFoldDB" id="A0A0V1IQN1"/>
<evidence type="ECO:0008006" key="4">
    <source>
        <dbReference type="Google" id="ProtNLM"/>
    </source>
</evidence>
<evidence type="ECO:0000313" key="2">
    <source>
        <dbReference type="EMBL" id="KRZ25118.1"/>
    </source>
</evidence>
<feature type="region of interest" description="Disordered" evidence="1">
    <location>
        <begin position="44"/>
        <end position="65"/>
    </location>
</feature>
<evidence type="ECO:0000256" key="1">
    <source>
        <dbReference type="SAM" id="MobiDB-lite"/>
    </source>
</evidence>
<protein>
    <recommendedName>
        <fullName evidence="4">Retrovirus-related Pol polyprotein from type-1 retrotransposable element</fullName>
    </recommendedName>
</protein>
<dbReference type="EMBL" id="JYDV01000204">
    <property type="protein sequence ID" value="KRZ25118.1"/>
    <property type="molecule type" value="Genomic_DNA"/>
</dbReference>
<sequence>MCIRVLCRHCGARCRTSETDIQFSQKWLHNRKLILRRHSRVVSTLGKPATQQASQSTTSPALGTGNRSQLQLMPIIRFLLAHCGIMNVGELLLAQNENIRNSYATVAYPAIMQRLLVNPTFLPARCPSSDNAGYTVFSINCAIRNVGERFFAQNEKALVVVPLRFMVLLELAIGKRPVGNSHLARIVYYCSCYVTSAQWSERQKHVYWRSTELFLNVTMAFWSDGMYRRVFLKKPCDTGLETNPKPIVHPSNLMVWQFYFLSVSVGAPAQLAKRQPIAPTSTQRLTSPNAPPPTLKIFCPPPINADEVTLHLKLMSAKPSSGLDGVQVSHLRNCDPVCLAKAFNCFLLARHIPQKLKDCRTTLVAMVPEHQRCFYRVR</sequence>
<dbReference type="Proteomes" id="UP000054826">
    <property type="component" value="Unassembled WGS sequence"/>
</dbReference>
<gene>
    <name evidence="2" type="ORF">T4C_6373</name>
</gene>
<comment type="caution">
    <text evidence="2">The sequence shown here is derived from an EMBL/GenBank/DDBJ whole genome shotgun (WGS) entry which is preliminary data.</text>
</comment>
<reference evidence="2 3" key="1">
    <citation type="submission" date="2015-01" db="EMBL/GenBank/DDBJ databases">
        <title>Evolution of Trichinella species and genotypes.</title>
        <authorList>
            <person name="Korhonen P.K."/>
            <person name="Edoardo P."/>
            <person name="Giuseppe L.R."/>
            <person name="Gasser R.B."/>
        </authorList>
    </citation>
    <scope>NUCLEOTIDE SEQUENCE [LARGE SCALE GENOMIC DNA]</scope>
    <source>
        <strain evidence="2">ISS176</strain>
    </source>
</reference>